<dbReference type="RefSeq" id="WP_328278982.1">
    <property type="nucleotide sequence ID" value="NZ_JARTLD010000036.1"/>
</dbReference>
<organism evidence="2 3">
    <name type="scientific">Paenibacillus chibensis</name>
    <dbReference type="NCBI Taxonomy" id="59846"/>
    <lineage>
        <taxon>Bacteria</taxon>
        <taxon>Bacillati</taxon>
        <taxon>Bacillota</taxon>
        <taxon>Bacilli</taxon>
        <taxon>Bacillales</taxon>
        <taxon>Paenibacillaceae</taxon>
        <taxon>Paenibacillus</taxon>
    </lineage>
</organism>
<proteinExistence type="predicted"/>
<gene>
    <name evidence="2" type="ORF">P9847_14925</name>
</gene>
<comment type="caution">
    <text evidence="2">The sequence shown here is derived from an EMBL/GenBank/DDBJ whole genome shotgun (WGS) entry which is preliminary data.</text>
</comment>
<name>A0ABU6PUM2_9BACL</name>
<dbReference type="SUPFAM" id="SSF54593">
    <property type="entry name" value="Glyoxalase/Bleomycin resistance protein/Dihydroxybiphenyl dioxygenase"/>
    <property type="match status" value="1"/>
</dbReference>
<accession>A0ABU6PUM2</accession>
<reference evidence="2 3" key="1">
    <citation type="submission" date="2023-03" db="EMBL/GenBank/DDBJ databases">
        <title>Bacillus Genome Sequencing.</title>
        <authorList>
            <person name="Dunlap C."/>
        </authorList>
    </citation>
    <scope>NUCLEOTIDE SEQUENCE [LARGE SCALE GENOMIC DNA]</scope>
    <source>
        <strain evidence="2 3">NRS-52</strain>
    </source>
</reference>
<evidence type="ECO:0000259" key="1">
    <source>
        <dbReference type="PROSITE" id="PS51819"/>
    </source>
</evidence>
<dbReference type="InterPro" id="IPR037523">
    <property type="entry name" value="VOC_core"/>
</dbReference>
<dbReference type="Gene3D" id="3.10.180.10">
    <property type="entry name" value="2,3-Dihydroxybiphenyl 1,2-Dioxygenase, domain 1"/>
    <property type="match status" value="1"/>
</dbReference>
<evidence type="ECO:0000313" key="2">
    <source>
        <dbReference type="EMBL" id="MED5018599.1"/>
    </source>
</evidence>
<keyword evidence="3" id="KW-1185">Reference proteome</keyword>
<dbReference type="PROSITE" id="PS51819">
    <property type="entry name" value="VOC"/>
    <property type="match status" value="1"/>
</dbReference>
<dbReference type="EMBL" id="JARTLD010000036">
    <property type="protein sequence ID" value="MED5018599.1"/>
    <property type="molecule type" value="Genomic_DNA"/>
</dbReference>
<dbReference type="InterPro" id="IPR004360">
    <property type="entry name" value="Glyas_Fos-R_dOase_dom"/>
</dbReference>
<feature type="domain" description="VOC" evidence="1">
    <location>
        <begin position="2"/>
        <end position="115"/>
    </location>
</feature>
<evidence type="ECO:0000313" key="3">
    <source>
        <dbReference type="Proteomes" id="UP001343257"/>
    </source>
</evidence>
<dbReference type="Proteomes" id="UP001343257">
    <property type="component" value="Unassembled WGS sequence"/>
</dbReference>
<sequence length="116" mass="13281">MKVKRIVANVQTQEITEAKRFYQDILGLELLMDHGWIATYGSEATMQIQVSFASEGGSGTLVPDLSIEVDDVDEAYKRMKKAGFHIEYGPVDEPWFVRRFYVRDPFGRLVNILTHV</sequence>
<dbReference type="InterPro" id="IPR029068">
    <property type="entry name" value="Glyas_Bleomycin-R_OHBP_Dase"/>
</dbReference>
<protein>
    <submittedName>
        <fullName evidence="2">VOC family protein</fullName>
    </submittedName>
</protein>
<dbReference type="Pfam" id="PF00903">
    <property type="entry name" value="Glyoxalase"/>
    <property type="match status" value="1"/>
</dbReference>